<name>A0A2U8GIV7_PEDDU</name>
<sequence length="102" mass="11405">MLFCSSLHKDIGAFASSAKPTAFLPLLFGSVLRSCVSSSPSLRSCIGASSALPKKHRCEAKKHRCEAKKHRCEAKERKAKEEAKELIQRCEEVKLQMCKRKN</sequence>
<dbReference type="EMBL" id="MF276981">
    <property type="protein sequence ID" value="AWI68569.1"/>
    <property type="molecule type" value="Genomic_DNA"/>
</dbReference>
<accession>A0A2U8GIV7</accession>
<evidence type="ECO:0000313" key="2">
    <source>
        <dbReference type="EMBL" id="AWI68569.1"/>
    </source>
</evidence>
<proteinExistence type="predicted"/>
<reference evidence="2" key="1">
    <citation type="journal article" date="2018" name="Am. J. Bot.">
        <title>Organellar phylogenomics inform systematics in the green algal family Hydrodictyaceae (Chlorophyceae) and provide clues to the complex evolutionary history of plastid genomes in the green algal tree of life.</title>
        <authorList>
            <person name="McManus H.A."/>
            <person name="Fucikova K."/>
            <person name="Lewis P.O."/>
            <person name="Lewis L.A."/>
            <person name="Karol K.G."/>
        </authorList>
    </citation>
    <scope>NUCLEOTIDE SEQUENCE</scope>
</reference>
<protein>
    <submittedName>
        <fullName evidence="2">Uncharacterized protein</fullName>
    </submittedName>
</protein>
<keyword evidence="1" id="KW-0175">Coiled coil</keyword>
<feature type="coiled-coil region" evidence="1">
    <location>
        <begin position="65"/>
        <end position="96"/>
    </location>
</feature>
<dbReference type="AlphaFoldDB" id="A0A2U8GIV7"/>
<organism evidence="2">
    <name type="scientific">Pediastrum duplex</name>
    <name type="common">Green alga</name>
    <dbReference type="NCBI Taxonomy" id="3105"/>
    <lineage>
        <taxon>Eukaryota</taxon>
        <taxon>Viridiplantae</taxon>
        <taxon>Chlorophyta</taxon>
        <taxon>core chlorophytes</taxon>
        <taxon>Chlorophyceae</taxon>
        <taxon>CS clade</taxon>
        <taxon>Sphaeropleales</taxon>
        <taxon>Hydrodictyaceae</taxon>
        <taxon>Pediastrum</taxon>
    </lineage>
</organism>
<evidence type="ECO:0000256" key="1">
    <source>
        <dbReference type="SAM" id="Coils"/>
    </source>
</evidence>
<geneLocation type="chloroplast" evidence="2"/>
<keyword evidence="2" id="KW-0150">Chloroplast</keyword>
<keyword evidence="2" id="KW-0934">Plastid</keyword>